<dbReference type="InterPro" id="IPR029058">
    <property type="entry name" value="AB_hydrolase_fold"/>
</dbReference>
<evidence type="ECO:0000313" key="6">
    <source>
        <dbReference type="EMBL" id="QIK77542.1"/>
    </source>
</evidence>
<evidence type="ECO:0000256" key="1">
    <source>
        <dbReference type="ARBA" id="ARBA00022487"/>
    </source>
</evidence>
<feature type="signal peptide" evidence="4">
    <location>
        <begin position="1"/>
        <end position="20"/>
    </location>
</feature>
<name>A0A6G7YLC0_9SPHN</name>
<organism evidence="6 7">
    <name type="scientific">Sphingomonas piscis</name>
    <dbReference type="NCBI Taxonomy" id="2714943"/>
    <lineage>
        <taxon>Bacteria</taxon>
        <taxon>Pseudomonadati</taxon>
        <taxon>Pseudomonadota</taxon>
        <taxon>Alphaproteobacteria</taxon>
        <taxon>Sphingomonadales</taxon>
        <taxon>Sphingomonadaceae</taxon>
        <taxon>Sphingomonas</taxon>
    </lineage>
</organism>
<dbReference type="Gene3D" id="3.40.50.1820">
    <property type="entry name" value="alpha/beta hydrolase"/>
    <property type="match status" value="1"/>
</dbReference>
<dbReference type="SUPFAM" id="SSF53474">
    <property type="entry name" value="alpha/beta-Hydrolases"/>
    <property type="match status" value="1"/>
</dbReference>
<dbReference type="GO" id="GO:0052689">
    <property type="term" value="F:carboxylic ester hydrolase activity"/>
    <property type="evidence" value="ECO:0007669"/>
    <property type="project" value="UniProtKB-KW"/>
</dbReference>
<dbReference type="EMBL" id="CP049869">
    <property type="protein sequence ID" value="QIK77542.1"/>
    <property type="molecule type" value="Genomic_DNA"/>
</dbReference>
<feature type="chain" id="PRO_5026066513" evidence="4">
    <location>
        <begin position="21"/>
        <end position="435"/>
    </location>
</feature>
<dbReference type="RefSeq" id="WP_166409938.1">
    <property type="nucleotide sequence ID" value="NZ_CP049869.1"/>
</dbReference>
<evidence type="ECO:0000256" key="2">
    <source>
        <dbReference type="ARBA" id="ARBA00022729"/>
    </source>
</evidence>
<accession>A0A6G7YLC0</accession>
<keyword evidence="3" id="KW-0378">Hydrolase</keyword>
<sequence length="435" mass="47374">MRLLVSTIAALTCLAAPASAQFRPDPVRQARTEKDYQATLQRLGIQVMRVGADGFNKSSPNYVNYDEAKAGNPKLPPLITIARPNARWWRSSRRPELIRLLEDEMYGRVPSNAPSLRWSKVEEGPRQKFGFATLSRKYRGMVPGSALAVDLSLTLPANAKGRVPVILEFGFPEGFRFPGPARPEPANPWQAQILRRGWGYAVLVPNTVQPDDGAGLSEGIIGITAGGRPRALHDWGALRAWAWGASQAYNLFSADPRIDSRRVAIEGLSRYGKAAAVTMAFDQRFSLGFIGSSGAGGAKILRRNFGERVENLTASGEYHWFAPAFLKYGGPLETGDLPFDAHSLLAMAAPRPIFVGAGMIKEDGWVDPRGSFIAAREASAAYRLLGRPGLVGSTPPAINETRAAGTIAFRQHDGGHTNEPNWPAFLDFAARVWGR</sequence>
<keyword evidence="2 4" id="KW-0732">Signal</keyword>
<evidence type="ECO:0000256" key="4">
    <source>
        <dbReference type="SAM" id="SignalP"/>
    </source>
</evidence>
<reference evidence="6 7" key="1">
    <citation type="submission" date="2020-03" db="EMBL/GenBank/DDBJ databases">
        <title>Sphingomonas sp. nov., isolated from fish.</title>
        <authorList>
            <person name="Hyun D.-W."/>
            <person name="Bae J.-W."/>
        </authorList>
    </citation>
    <scope>NUCLEOTIDE SEQUENCE [LARGE SCALE GENOMIC DNA]</scope>
    <source>
        <strain evidence="6 7">HDW15B</strain>
    </source>
</reference>
<evidence type="ECO:0000256" key="3">
    <source>
        <dbReference type="ARBA" id="ARBA00022801"/>
    </source>
</evidence>
<evidence type="ECO:0000259" key="5">
    <source>
        <dbReference type="Pfam" id="PF22244"/>
    </source>
</evidence>
<evidence type="ECO:0000313" key="7">
    <source>
        <dbReference type="Proteomes" id="UP000503222"/>
    </source>
</evidence>
<dbReference type="Pfam" id="PF22244">
    <property type="entry name" value="GCE_fung"/>
    <property type="match status" value="1"/>
</dbReference>
<protein>
    <submittedName>
        <fullName evidence="6">Acetylxylan esterase</fullName>
    </submittedName>
</protein>
<feature type="domain" description="4-O-methyl-glucuronoyl methylesterase-like" evidence="5">
    <location>
        <begin position="233"/>
        <end position="386"/>
    </location>
</feature>
<keyword evidence="7" id="KW-1185">Reference proteome</keyword>
<gene>
    <name evidence="6" type="ORF">G7077_00010</name>
</gene>
<dbReference type="AlphaFoldDB" id="A0A6G7YLC0"/>
<dbReference type="Proteomes" id="UP000503222">
    <property type="component" value="Chromosome"/>
</dbReference>
<dbReference type="KEGG" id="spii:G7077_00010"/>
<dbReference type="InterPro" id="IPR054579">
    <property type="entry name" value="GCE-like_dom"/>
</dbReference>
<keyword evidence="1" id="KW-0719">Serine esterase</keyword>
<proteinExistence type="predicted"/>